<dbReference type="GO" id="GO:0051991">
    <property type="term" value="F:UDP-N-acetyl-D-glucosamine:N-acetylmuramoyl-L-alanyl-D-glutamyl-meso-2,6-diaminopimelyl-D-alanyl-D-alanine-diphosphoundecaprenol 4-beta-N-acetylglucosaminlytransferase activity"/>
    <property type="evidence" value="ECO:0007669"/>
    <property type="project" value="RHEA"/>
</dbReference>
<evidence type="ECO:0000259" key="13">
    <source>
        <dbReference type="Pfam" id="PF04101"/>
    </source>
</evidence>
<feature type="binding site" evidence="10">
    <location>
        <begin position="35"/>
        <end position="37"/>
    </location>
    <ligand>
        <name>UDP-N-acetyl-alpha-D-glucosamine</name>
        <dbReference type="ChEBI" id="CHEBI:57705"/>
    </ligand>
</feature>
<proteinExistence type="inferred from homology"/>
<comment type="subcellular location">
    <subcellularLocation>
        <location evidence="10">Cell membrane</location>
        <topology evidence="10">Peripheral membrane protein</topology>
        <orientation evidence="10">Cytoplasmic side</orientation>
    </subcellularLocation>
</comment>
<organism evidence="14 15">
    <name type="scientific">Fastidiosipila sanguinis</name>
    <dbReference type="NCBI Taxonomy" id="236753"/>
    <lineage>
        <taxon>Bacteria</taxon>
        <taxon>Bacillati</taxon>
        <taxon>Bacillota</taxon>
        <taxon>Clostridia</taxon>
        <taxon>Eubacteriales</taxon>
        <taxon>Oscillospiraceae</taxon>
        <taxon>Fastidiosipila</taxon>
    </lineage>
</organism>
<dbReference type="PANTHER" id="PTHR21015:SF22">
    <property type="entry name" value="GLYCOSYLTRANSFERASE"/>
    <property type="match status" value="1"/>
</dbReference>
<evidence type="ECO:0000313" key="15">
    <source>
        <dbReference type="Proteomes" id="UP000237947"/>
    </source>
</evidence>
<keyword evidence="4 10" id="KW-0808">Transferase</keyword>
<comment type="caution">
    <text evidence="10">Lacks conserved residue(s) required for the propagation of feature annotation.</text>
</comment>
<evidence type="ECO:0000256" key="2">
    <source>
        <dbReference type="ARBA" id="ARBA00022618"/>
    </source>
</evidence>
<dbReference type="EC" id="2.4.1.227" evidence="10"/>
<evidence type="ECO:0000256" key="10">
    <source>
        <dbReference type="HAMAP-Rule" id="MF_00033"/>
    </source>
</evidence>
<keyword evidence="11" id="KW-1133">Transmembrane helix</keyword>
<dbReference type="RefSeq" id="WP_106012660.1">
    <property type="nucleotide sequence ID" value="NZ_CP027226.1"/>
</dbReference>
<dbReference type="InterPro" id="IPR007235">
    <property type="entry name" value="Glyco_trans_28_C"/>
</dbReference>
<dbReference type="NCBIfam" id="TIGR01133">
    <property type="entry name" value="murG"/>
    <property type="match status" value="1"/>
</dbReference>
<keyword evidence="7 10" id="KW-0472">Membrane</keyword>
<keyword evidence="9 10" id="KW-0961">Cell wall biogenesis/degradation</keyword>
<dbReference type="GO" id="GO:0009252">
    <property type="term" value="P:peptidoglycan biosynthetic process"/>
    <property type="evidence" value="ECO:0007669"/>
    <property type="project" value="UniProtKB-UniRule"/>
</dbReference>
<keyword evidence="5 10" id="KW-0133">Cell shape</keyword>
<name>A0A2S0KNX0_9FIRM</name>
<keyword evidence="11" id="KW-0812">Transmembrane</keyword>
<keyword evidence="2 10" id="KW-0132">Cell division</keyword>
<keyword evidence="3 10" id="KW-0328">Glycosyltransferase</keyword>
<comment type="function">
    <text evidence="10">Cell wall formation. Catalyzes the transfer of a GlcNAc subunit on undecaprenyl-pyrophosphoryl-MurNAc-pentapeptide (lipid intermediate I) to form undecaprenyl-pyrophosphoryl-MurNAc-(pentapeptide)GlcNAc (lipid intermediate II).</text>
</comment>
<dbReference type="OrthoDB" id="9808936at2"/>
<comment type="similarity">
    <text evidence="10">Belongs to the glycosyltransferase 28 family. MurG subfamily.</text>
</comment>
<dbReference type="KEGG" id="fsa:C5Q98_05550"/>
<dbReference type="InterPro" id="IPR006009">
    <property type="entry name" value="GlcNAc_MurG"/>
</dbReference>
<dbReference type="UniPathway" id="UPA00219"/>
<sequence length="394" mass="43513">MDYKVDKAEVKIAQSEALAKLSKTKPTILIGAGGTAGHVNPALAIARALMKINPDFQIVFCGNGGEIEASLVNKSEFDFYWMEAWGLNHKTLAGYFETSLVNFRGFRQARALLKKLNVVACIGAGGYVSFPLLLAARRKRIKYFLHEQNAIPGRATKVFSPKANVVFTSYSETEELLPKSKKVVFSGNPVNEDFFQQDKTEARKKLQISDDEFYILVTGGSLGAKNLNETCVKLAVSLENKSNELEKKVRIHLISGKDRYDEIKQDALTQGSALEVSDYSYNMPEEMAAADLVISRAGAGTCAELQALGAPSILVPYPYAINNHQEYNARVLVDNGAAFKLDDLSLNVEELENIILDVMNNPEKLVKMSEKAKEYSPKNAAKIVATNIFEEIKK</sequence>
<gene>
    <name evidence="10 14" type="primary">murG</name>
    <name evidence="14" type="ORF">C5Q98_05550</name>
</gene>
<feature type="binding site" evidence="10">
    <location>
        <position position="221"/>
    </location>
    <ligand>
        <name>UDP-N-acetyl-alpha-D-glucosamine</name>
        <dbReference type="ChEBI" id="CHEBI:57705"/>
    </ligand>
</feature>
<dbReference type="GO" id="GO:0051301">
    <property type="term" value="P:cell division"/>
    <property type="evidence" value="ECO:0007669"/>
    <property type="project" value="UniProtKB-KW"/>
</dbReference>
<dbReference type="Gene3D" id="3.40.50.2000">
    <property type="entry name" value="Glycogen Phosphorylase B"/>
    <property type="match status" value="2"/>
</dbReference>
<dbReference type="GO" id="GO:0005886">
    <property type="term" value="C:plasma membrane"/>
    <property type="evidence" value="ECO:0007669"/>
    <property type="project" value="UniProtKB-SubCell"/>
</dbReference>
<dbReference type="Proteomes" id="UP000237947">
    <property type="component" value="Chromosome"/>
</dbReference>
<dbReference type="GO" id="GO:0050511">
    <property type="term" value="F:undecaprenyldiphospho-muramoylpentapeptide beta-N-acetylglucosaminyltransferase activity"/>
    <property type="evidence" value="ECO:0007669"/>
    <property type="project" value="UniProtKB-UniRule"/>
</dbReference>
<evidence type="ECO:0000256" key="11">
    <source>
        <dbReference type="SAM" id="Phobius"/>
    </source>
</evidence>
<dbReference type="EMBL" id="CP027226">
    <property type="protein sequence ID" value="AVM42708.1"/>
    <property type="molecule type" value="Genomic_DNA"/>
</dbReference>
<dbReference type="GO" id="GO:0005975">
    <property type="term" value="P:carbohydrate metabolic process"/>
    <property type="evidence" value="ECO:0007669"/>
    <property type="project" value="InterPro"/>
</dbReference>
<dbReference type="Pfam" id="PF04101">
    <property type="entry name" value="Glyco_tran_28_C"/>
    <property type="match status" value="1"/>
</dbReference>
<evidence type="ECO:0000256" key="4">
    <source>
        <dbReference type="ARBA" id="ARBA00022679"/>
    </source>
</evidence>
<feature type="binding site" evidence="10">
    <location>
        <position position="149"/>
    </location>
    <ligand>
        <name>UDP-N-acetyl-alpha-D-glucosamine</name>
        <dbReference type="ChEBI" id="CHEBI:57705"/>
    </ligand>
</feature>
<keyword evidence="8 10" id="KW-0131">Cell cycle</keyword>
<protein>
    <recommendedName>
        <fullName evidence="10">UDP-N-acetylglucosamine--N-acetylmuramyl-(pentapeptide) pyrophosphoryl-undecaprenol N-acetylglucosamine transferase</fullName>
        <ecNumber evidence="10">2.4.1.227</ecNumber>
    </recommendedName>
    <alternativeName>
        <fullName evidence="10">Undecaprenyl-PP-MurNAc-pentapeptide-UDPGlcNAc GlcNAc transferase</fullName>
    </alternativeName>
</protein>
<keyword evidence="1 10" id="KW-1003">Cell membrane</keyword>
<feature type="binding site" evidence="10">
    <location>
        <position position="325"/>
    </location>
    <ligand>
        <name>UDP-N-acetyl-alpha-D-glucosamine</name>
        <dbReference type="ChEBI" id="CHEBI:57705"/>
    </ligand>
</feature>
<dbReference type="AlphaFoldDB" id="A0A2S0KNX0"/>
<evidence type="ECO:0000256" key="9">
    <source>
        <dbReference type="ARBA" id="ARBA00023316"/>
    </source>
</evidence>
<evidence type="ECO:0000259" key="12">
    <source>
        <dbReference type="Pfam" id="PF03033"/>
    </source>
</evidence>
<dbReference type="CDD" id="cd03785">
    <property type="entry name" value="GT28_MurG"/>
    <property type="match status" value="1"/>
</dbReference>
<evidence type="ECO:0000256" key="6">
    <source>
        <dbReference type="ARBA" id="ARBA00022984"/>
    </source>
</evidence>
<evidence type="ECO:0000256" key="8">
    <source>
        <dbReference type="ARBA" id="ARBA00023306"/>
    </source>
</evidence>
<comment type="pathway">
    <text evidence="10">Cell wall biogenesis; peptidoglycan biosynthesis.</text>
</comment>
<evidence type="ECO:0000256" key="3">
    <source>
        <dbReference type="ARBA" id="ARBA00022676"/>
    </source>
</evidence>
<evidence type="ECO:0000256" key="7">
    <source>
        <dbReference type="ARBA" id="ARBA00023136"/>
    </source>
</evidence>
<dbReference type="GO" id="GO:0071555">
    <property type="term" value="P:cell wall organization"/>
    <property type="evidence" value="ECO:0007669"/>
    <property type="project" value="UniProtKB-KW"/>
</dbReference>
<dbReference type="PANTHER" id="PTHR21015">
    <property type="entry name" value="UDP-N-ACETYLGLUCOSAMINE--N-ACETYLMURAMYL-(PENTAPEPTIDE) PYROPHOSPHORYL-UNDECAPRENOL N-ACETYLGLUCOSAMINE TRANSFERASE 1"/>
    <property type="match status" value="1"/>
</dbReference>
<dbReference type="InterPro" id="IPR004276">
    <property type="entry name" value="GlycoTrans_28_N"/>
</dbReference>
<dbReference type="Pfam" id="PF03033">
    <property type="entry name" value="Glyco_transf_28"/>
    <property type="match status" value="1"/>
</dbReference>
<keyword evidence="6 10" id="KW-0573">Peptidoglycan synthesis</keyword>
<evidence type="ECO:0000256" key="1">
    <source>
        <dbReference type="ARBA" id="ARBA00022475"/>
    </source>
</evidence>
<feature type="domain" description="Glycosyltransferase family 28 N-terminal" evidence="12">
    <location>
        <begin position="28"/>
        <end position="167"/>
    </location>
</feature>
<accession>A0A2S0KNX0</accession>
<dbReference type="GO" id="GO:0008360">
    <property type="term" value="P:regulation of cell shape"/>
    <property type="evidence" value="ECO:0007669"/>
    <property type="project" value="UniProtKB-KW"/>
</dbReference>
<keyword evidence="15" id="KW-1185">Reference proteome</keyword>
<feature type="domain" description="Glycosyl transferase family 28 C-terminal" evidence="13">
    <location>
        <begin position="215"/>
        <end position="381"/>
    </location>
</feature>
<dbReference type="SUPFAM" id="SSF53756">
    <property type="entry name" value="UDP-Glycosyltransferase/glycogen phosphorylase"/>
    <property type="match status" value="1"/>
</dbReference>
<evidence type="ECO:0000313" key="14">
    <source>
        <dbReference type="EMBL" id="AVM42708.1"/>
    </source>
</evidence>
<feature type="transmembrane region" description="Helical" evidence="11">
    <location>
        <begin position="116"/>
        <end position="136"/>
    </location>
</feature>
<reference evidence="15" key="1">
    <citation type="submission" date="2018-02" db="EMBL/GenBank/DDBJ databases">
        <authorList>
            <person name="Holder M.E."/>
            <person name="Ajami N.J."/>
            <person name="Petrosino J.F."/>
        </authorList>
    </citation>
    <scope>NUCLEOTIDE SEQUENCE [LARGE SCALE GENOMIC DNA]</scope>
    <source>
        <strain evidence="15">CCUG 47711</strain>
    </source>
</reference>
<evidence type="ECO:0000256" key="5">
    <source>
        <dbReference type="ARBA" id="ARBA00022960"/>
    </source>
</evidence>
<comment type="catalytic activity">
    <reaction evidence="10">
        <text>di-trans,octa-cis-undecaprenyl diphospho-N-acetyl-alpha-D-muramoyl-L-alanyl-D-glutamyl-meso-2,6-diaminopimeloyl-D-alanyl-D-alanine + UDP-N-acetyl-alpha-D-glucosamine = di-trans,octa-cis-undecaprenyl diphospho-[N-acetyl-alpha-D-glucosaminyl-(1-&gt;4)]-N-acetyl-alpha-D-muramoyl-L-alanyl-D-glutamyl-meso-2,6-diaminopimeloyl-D-alanyl-D-alanine + UDP + H(+)</text>
        <dbReference type="Rhea" id="RHEA:31227"/>
        <dbReference type="ChEBI" id="CHEBI:15378"/>
        <dbReference type="ChEBI" id="CHEBI:57705"/>
        <dbReference type="ChEBI" id="CHEBI:58223"/>
        <dbReference type="ChEBI" id="CHEBI:61387"/>
        <dbReference type="ChEBI" id="CHEBI:61388"/>
        <dbReference type="EC" id="2.4.1.227"/>
    </reaction>
</comment>
<dbReference type="HAMAP" id="MF_00033">
    <property type="entry name" value="MurG"/>
    <property type="match status" value="1"/>
</dbReference>